<dbReference type="SUPFAM" id="SSF141457">
    <property type="entry name" value="BH3618-like"/>
    <property type="match status" value="1"/>
</dbReference>
<keyword evidence="4" id="KW-0966">Cell projection</keyword>
<name>A0A934STH5_9MICO</name>
<dbReference type="RefSeq" id="WP_200556894.1">
    <property type="nucleotide sequence ID" value="NZ_JAEPES010000004.1"/>
</dbReference>
<dbReference type="PANTHER" id="PTHR39190">
    <property type="entry name" value="FLAGELLAR ASSEMBLY FACTOR FLIW"/>
    <property type="match status" value="1"/>
</dbReference>
<dbReference type="InterPro" id="IPR024046">
    <property type="entry name" value="Flagellar_assmbl_FliW_dom_sf"/>
</dbReference>
<keyword evidence="2" id="KW-1005">Bacterial flagellum biogenesis</keyword>
<dbReference type="Pfam" id="PF02623">
    <property type="entry name" value="FliW"/>
    <property type="match status" value="1"/>
</dbReference>
<dbReference type="InterPro" id="IPR003775">
    <property type="entry name" value="Flagellar_assembly_factor_FliW"/>
</dbReference>
<dbReference type="Proteomes" id="UP000636458">
    <property type="component" value="Unassembled WGS sequence"/>
</dbReference>
<keyword evidence="3" id="KW-0810">Translation regulation</keyword>
<dbReference type="EMBL" id="JAEPES010000004">
    <property type="protein sequence ID" value="MBK4348698.1"/>
    <property type="molecule type" value="Genomic_DNA"/>
</dbReference>
<dbReference type="AlphaFoldDB" id="A0A934STH5"/>
<evidence type="ECO:0000313" key="4">
    <source>
        <dbReference type="EMBL" id="MBK4348698.1"/>
    </source>
</evidence>
<gene>
    <name evidence="4" type="ORF">IV501_13730</name>
</gene>
<evidence type="ECO:0000256" key="3">
    <source>
        <dbReference type="ARBA" id="ARBA00022845"/>
    </source>
</evidence>
<sequence>MSTSLSFVAPLPGFAPFTDFTLDDIEGASGLYSLRAVGNDSIRLFVLDASVYIPDYAPELSDEQCGTLGVTQPEDAIVLVVANPGESGTSMNLMAPIVVNSHTGSSAQFILENQDWPLRAELTARSA</sequence>
<evidence type="ECO:0000313" key="5">
    <source>
        <dbReference type="Proteomes" id="UP000636458"/>
    </source>
</evidence>
<reference evidence="4" key="1">
    <citation type="submission" date="2021-01" db="EMBL/GenBank/DDBJ databases">
        <title>Lacisediminihabitans sp. nov. strain G11-30, isolated from Antarctic Soil.</title>
        <authorList>
            <person name="Li J."/>
        </authorList>
    </citation>
    <scope>NUCLEOTIDE SEQUENCE</scope>
    <source>
        <strain evidence="4">G11-30</strain>
    </source>
</reference>
<keyword evidence="4" id="KW-0282">Flagellum</keyword>
<accession>A0A934STH5</accession>
<keyword evidence="4" id="KW-0969">Cilium</keyword>
<keyword evidence="5" id="KW-1185">Reference proteome</keyword>
<dbReference type="Gene3D" id="2.30.290.10">
    <property type="entry name" value="BH3618-like"/>
    <property type="match status" value="1"/>
</dbReference>
<keyword evidence="1" id="KW-0963">Cytoplasm</keyword>
<organism evidence="4 5">
    <name type="scientific">Lacisediminihabitans changchengi</name>
    <dbReference type="NCBI Taxonomy" id="2787634"/>
    <lineage>
        <taxon>Bacteria</taxon>
        <taxon>Bacillati</taxon>
        <taxon>Actinomycetota</taxon>
        <taxon>Actinomycetes</taxon>
        <taxon>Micrococcales</taxon>
        <taxon>Microbacteriaceae</taxon>
        <taxon>Lacisediminihabitans</taxon>
    </lineage>
</organism>
<comment type="caution">
    <text evidence="4">The sequence shown here is derived from an EMBL/GenBank/DDBJ whole genome shotgun (WGS) entry which is preliminary data.</text>
</comment>
<dbReference type="GO" id="GO:0044780">
    <property type="term" value="P:bacterial-type flagellum assembly"/>
    <property type="evidence" value="ECO:0007669"/>
    <property type="project" value="InterPro"/>
</dbReference>
<protein>
    <submittedName>
        <fullName evidence="4">Flagellar assembly protein FliW</fullName>
    </submittedName>
</protein>
<dbReference type="GO" id="GO:0006417">
    <property type="term" value="P:regulation of translation"/>
    <property type="evidence" value="ECO:0007669"/>
    <property type="project" value="UniProtKB-KW"/>
</dbReference>
<evidence type="ECO:0000256" key="1">
    <source>
        <dbReference type="ARBA" id="ARBA00022490"/>
    </source>
</evidence>
<dbReference type="PANTHER" id="PTHR39190:SF1">
    <property type="entry name" value="FLAGELLAR ASSEMBLY FACTOR FLIW"/>
    <property type="match status" value="1"/>
</dbReference>
<proteinExistence type="predicted"/>
<evidence type="ECO:0000256" key="2">
    <source>
        <dbReference type="ARBA" id="ARBA00022795"/>
    </source>
</evidence>